<dbReference type="Proteomes" id="UP000501570">
    <property type="component" value="Chromosome"/>
</dbReference>
<keyword evidence="2" id="KW-1185">Reference proteome</keyword>
<protein>
    <recommendedName>
        <fullName evidence="3">AraC family transcriptional regulator</fullName>
    </recommendedName>
</protein>
<reference evidence="1 2" key="1">
    <citation type="submission" date="2019-09" db="EMBL/GenBank/DDBJ databases">
        <title>FDA dAtabase for Regulatory Grade micrObial Sequences (FDA-ARGOS): Supporting development and validation of Infectious Disease Dx tests.</title>
        <authorList>
            <person name="Sciortino C."/>
            <person name="Tallon L."/>
            <person name="Sadzewicz L."/>
            <person name="Vavikolanu K."/>
            <person name="Mehta A."/>
            <person name="Aluvathingal J."/>
            <person name="Nadendla S."/>
            <person name="Nandy P."/>
            <person name="Geyer C."/>
            <person name="Yan Y."/>
            <person name="Sichtig H."/>
        </authorList>
    </citation>
    <scope>NUCLEOTIDE SEQUENCE [LARGE SCALE GENOMIC DNA]</scope>
    <source>
        <strain evidence="1 2">FDAARGOS_636</strain>
    </source>
</reference>
<gene>
    <name evidence="1" type="ORF">FOB44_02145</name>
</gene>
<evidence type="ECO:0000313" key="2">
    <source>
        <dbReference type="Proteomes" id="UP000501570"/>
    </source>
</evidence>
<dbReference type="EMBL" id="CP050995">
    <property type="protein sequence ID" value="QIY89526.1"/>
    <property type="molecule type" value="Genomic_DNA"/>
</dbReference>
<accession>A0ABX6KLK2</accession>
<organism evidence="1 2">
    <name type="scientific">Chryseobacterium gallinarum</name>
    <dbReference type="NCBI Taxonomy" id="1324352"/>
    <lineage>
        <taxon>Bacteria</taxon>
        <taxon>Pseudomonadati</taxon>
        <taxon>Bacteroidota</taxon>
        <taxon>Flavobacteriia</taxon>
        <taxon>Flavobacteriales</taxon>
        <taxon>Weeksellaceae</taxon>
        <taxon>Chryseobacterium group</taxon>
        <taxon>Chryseobacterium</taxon>
    </lineage>
</organism>
<dbReference type="RefSeq" id="WP_168237495.1">
    <property type="nucleotide sequence ID" value="NZ_CP050995.1"/>
</dbReference>
<evidence type="ECO:0008006" key="3">
    <source>
        <dbReference type="Google" id="ProtNLM"/>
    </source>
</evidence>
<name>A0ABX6KLK2_CHRGL</name>
<sequence length="173" mass="20806">MKTTGSELKGFKIYHQTNESENLIDYNRADLYKICLFTGKGKIHCNETEIEIDGHVLFFGTPQYFHGFDWGTVAYQAYSCIFTKGFMQETRLTTDLEEDFLFKNNEFPVFYLNELQWIQLSTIFKEMLYEQNHQYRYRNELIQSYIKLIILEAIKQEPFKDIFYNNLYTRNIV</sequence>
<evidence type="ECO:0000313" key="1">
    <source>
        <dbReference type="EMBL" id="QIY89526.1"/>
    </source>
</evidence>
<proteinExistence type="predicted"/>